<keyword evidence="1" id="KW-1133">Transmembrane helix</keyword>
<dbReference type="Proteomes" id="UP000199639">
    <property type="component" value="Unassembled WGS sequence"/>
</dbReference>
<dbReference type="EMBL" id="SOFD01000029">
    <property type="protein sequence ID" value="TFB75628.1"/>
    <property type="molecule type" value="Genomic_DNA"/>
</dbReference>
<proteinExistence type="predicted"/>
<organism evidence="2 4">
    <name type="scientific">Cryobacterium flavum</name>
    <dbReference type="NCBI Taxonomy" id="1424659"/>
    <lineage>
        <taxon>Bacteria</taxon>
        <taxon>Bacillati</taxon>
        <taxon>Actinomycetota</taxon>
        <taxon>Actinomycetes</taxon>
        <taxon>Micrococcales</taxon>
        <taxon>Microbacteriaceae</taxon>
        <taxon>Cryobacterium</taxon>
    </lineage>
</organism>
<name>A0A4R8V2J9_9MICO</name>
<evidence type="ECO:0000313" key="2">
    <source>
        <dbReference type="EMBL" id="SDN77909.1"/>
    </source>
</evidence>
<evidence type="ECO:0000313" key="4">
    <source>
        <dbReference type="Proteomes" id="UP000199639"/>
    </source>
</evidence>
<dbReference type="EMBL" id="FNIB01000007">
    <property type="protein sequence ID" value="SDN77909.1"/>
    <property type="molecule type" value="Genomic_DNA"/>
</dbReference>
<dbReference type="AlphaFoldDB" id="A0A4R8V2J9"/>
<dbReference type="STRING" id="1424659.SAMN05216368_107143"/>
<accession>A0A4R8V2J9</accession>
<keyword evidence="5" id="KW-1185">Reference proteome</keyword>
<dbReference type="Proteomes" id="UP000298252">
    <property type="component" value="Unassembled WGS sequence"/>
</dbReference>
<sequence length="76" mass="8030">MVSDMGDVGDNGWVGIIVAVCAGVIVLTLSLVAMIQIGRAAHLRPSVRTNWVLAVLLAPLFGATAWFAVGNRLRLD</sequence>
<keyword evidence="1" id="KW-0472">Membrane</keyword>
<dbReference type="RefSeq" id="WP_134343594.1">
    <property type="nucleotide sequence ID" value="NZ_FNIB01000007.1"/>
</dbReference>
<feature type="transmembrane region" description="Helical" evidence="1">
    <location>
        <begin position="12"/>
        <end position="37"/>
    </location>
</feature>
<evidence type="ECO:0000313" key="3">
    <source>
        <dbReference type="EMBL" id="TFB75628.1"/>
    </source>
</evidence>
<dbReference type="GO" id="GO:0005886">
    <property type="term" value="C:plasma membrane"/>
    <property type="evidence" value="ECO:0007669"/>
    <property type="project" value="UniProtKB-SubCell"/>
</dbReference>
<reference evidence="2 4" key="1">
    <citation type="submission" date="2016-10" db="EMBL/GenBank/DDBJ databases">
        <authorList>
            <person name="Varghese N."/>
            <person name="Submissions S."/>
        </authorList>
    </citation>
    <scope>NUCLEOTIDE SEQUENCE [LARGE SCALE GENOMIC DNA]</scope>
    <source>
        <strain evidence="2 4">CGMCC 1.11215</strain>
    </source>
</reference>
<gene>
    <name evidence="3" type="ORF">E3O21_12470</name>
    <name evidence="2" type="ORF">SAMN05216368_107143</name>
</gene>
<evidence type="ECO:0000256" key="1">
    <source>
        <dbReference type="SAM" id="Phobius"/>
    </source>
</evidence>
<keyword evidence="1" id="KW-0812">Transmembrane</keyword>
<protein>
    <submittedName>
        <fullName evidence="2">Phospholipase_D-nuclease N-terminal</fullName>
    </submittedName>
</protein>
<evidence type="ECO:0000313" key="5">
    <source>
        <dbReference type="Proteomes" id="UP000298252"/>
    </source>
</evidence>
<reference evidence="3 5" key="2">
    <citation type="submission" date="2019-03" db="EMBL/GenBank/DDBJ databases">
        <title>Genomics of glacier-inhabiting Cryobacterium strains.</title>
        <authorList>
            <person name="Liu Q."/>
            <person name="Xin Y.-H."/>
        </authorList>
    </citation>
    <scope>NUCLEOTIDE SEQUENCE [LARGE SCALE GENOMIC DNA]</scope>
    <source>
        <strain evidence="3 5">Hh8</strain>
    </source>
</reference>
<feature type="transmembrane region" description="Helical" evidence="1">
    <location>
        <begin position="49"/>
        <end position="69"/>
    </location>
</feature>